<dbReference type="EMBL" id="JAHRHJ020000001">
    <property type="protein sequence ID" value="KAH9331221.1"/>
    <property type="molecule type" value="Genomic_DNA"/>
</dbReference>
<keyword evidence="2" id="KW-1185">Reference proteome</keyword>
<evidence type="ECO:0000313" key="1">
    <source>
        <dbReference type="EMBL" id="KAH9331221.1"/>
    </source>
</evidence>
<proteinExistence type="predicted"/>
<accession>A0AA38LP51</accession>
<name>A0AA38LP51_TAXCH</name>
<evidence type="ECO:0000313" key="2">
    <source>
        <dbReference type="Proteomes" id="UP000824469"/>
    </source>
</evidence>
<feature type="non-terminal residue" evidence="1">
    <location>
        <position position="1"/>
    </location>
</feature>
<protein>
    <submittedName>
        <fullName evidence="1">Uncharacterized protein</fullName>
    </submittedName>
</protein>
<dbReference type="AlphaFoldDB" id="A0AA38LP51"/>
<comment type="caution">
    <text evidence="1">The sequence shown here is derived from an EMBL/GenBank/DDBJ whole genome shotgun (WGS) entry which is preliminary data.</text>
</comment>
<reference evidence="1 2" key="1">
    <citation type="journal article" date="2021" name="Nat. Plants">
        <title>The Taxus genome provides insights into paclitaxel biosynthesis.</title>
        <authorList>
            <person name="Xiong X."/>
            <person name="Gou J."/>
            <person name="Liao Q."/>
            <person name="Li Y."/>
            <person name="Zhou Q."/>
            <person name="Bi G."/>
            <person name="Li C."/>
            <person name="Du R."/>
            <person name="Wang X."/>
            <person name="Sun T."/>
            <person name="Guo L."/>
            <person name="Liang H."/>
            <person name="Lu P."/>
            <person name="Wu Y."/>
            <person name="Zhang Z."/>
            <person name="Ro D.K."/>
            <person name="Shang Y."/>
            <person name="Huang S."/>
            <person name="Yan J."/>
        </authorList>
    </citation>
    <scope>NUCLEOTIDE SEQUENCE [LARGE SCALE GENOMIC DNA]</scope>
    <source>
        <strain evidence="1">Ta-2019</strain>
    </source>
</reference>
<organism evidence="1 2">
    <name type="scientific">Taxus chinensis</name>
    <name type="common">Chinese yew</name>
    <name type="synonym">Taxus wallichiana var. chinensis</name>
    <dbReference type="NCBI Taxonomy" id="29808"/>
    <lineage>
        <taxon>Eukaryota</taxon>
        <taxon>Viridiplantae</taxon>
        <taxon>Streptophyta</taxon>
        <taxon>Embryophyta</taxon>
        <taxon>Tracheophyta</taxon>
        <taxon>Spermatophyta</taxon>
        <taxon>Pinopsida</taxon>
        <taxon>Pinidae</taxon>
        <taxon>Conifers II</taxon>
        <taxon>Cupressales</taxon>
        <taxon>Taxaceae</taxon>
        <taxon>Taxus</taxon>
    </lineage>
</organism>
<dbReference type="Proteomes" id="UP000824469">
    <property type="component" value="Unassembled WGS sequence"/>
</dbReference>
<gene>
    <name evidence="1" type="ORF">KI387_003329</name>
</gene>
<sequence length="58" mass="6451">SSECFDLPGVAPKDYGQKACFNHPFPMPSMAVYRVWNFSRLRKRSCAGCVAVARALVN</sequence>
<feature type="non-terminal residue" evidence="1">
    <location>
        <position position="58"/>
    </location>
</feature>